<protein>
    <submittedName>
        <fullName evidence="1">Uncharacterized protein</fullName>
    </submittedName>
</protein>
<sequence>MILNFTNSLPNFSFVYQAVYSVVLLTELISVQYMLTVFLCCSSESSSGFGPASSEPPEPLPQPRTGCVKFCLQYTRVCQTFPRIQAEAPSTTQPLEKKINKHYDYYFLFNQSGNITIMSWTETQLTVYFGFI</sequence>
<proteinExistence type="predicted"/>
<evidence type="ECO:0000313" key="1">
    <source>
        <dbReference type="EMBL" id="KAK7896137.1"/>
    </source>
</evidence>
<keyword evidence="2" id="KW-1185">Reference proteome</keyword>
<comment type="caution">
    <text evidence="1">The sequence shown here is derived from an EMBL/GenBank/DDBJ whole genome shotgun (WGS) entry which is preliminary data.</text>
</comment>
<reference evidence="2" key="1">
    <citation type="submission" date="2024-04" db="EMBL/GenBank/DDBJ databases">
        <title>Salinicola lusitanus LLJ914,a marine bacterium isolated from the Okinawa Trough.</title>
        <authorList>
            <person name="Li J."/>
        </authorList>
    </citation>
    <scope>NUCLEOTIDE SEQUENCE [LARGE SCALE GENOMIC DNA]</scope>
</reference>
<dbReference type="EMBL" id="JBBPFD010000015">
    <property type="protein sequence ID" value="KAK7896137.1"/>
    <property type="molecule type" value="Genomic_DNA"/>
</dbReference>
<organism evidence="1 2">
    <name type="scientific">Mugilogobius chulae</name>
    <name type="common">yellowstripe goby</name>
    <dbReference type="NCBI Taxonomy" id="88201"/>
    <lineage>
        <taxon>Eukaryota</taxon>
        <taxon>Metazoa</taxon>
        <taxon>Chordata</taxon>
        <taxon>Craniata</taxon>
        <taxon>Vertebrata</taxon>
        <taxon>Euteleostomi</taxon>
        <taxon>Actinopterygii</taxon>
        <taxon>Neopterygii</taxon>
        <taxon>Teleostei</taxon>
        <taxon>Neoteleostei</taxon>
        <taxon>Acanthomorphata</taxon>
        <taxon>Gobiaria</taxon>
        <taxon>Gobiiformes</taxon>
        <taxon>Gobioidei</taxon>
        <taxon>Gobiidae</taxon>
        <taxon>Gobionellinae</taxon>
        <taxon>Mugilogobius</taxon>
    </lineage>
</organism>
<evidence type="ECO:0000313" key="2">
    <source>
        <dbReference type="Proteomes" id="UP001460270"/>
    </source>
</evidence>
<dbReference type="Proteomes" id="UP001460270">
    <property type="component" value="Unassembled WGS sequence"/>
</dbReference>
<accession>A0AAW0NAQ2</accession>
<name>A0AAW0NAQ2_9GOBI</name>
<dbReference type="AlphaFoldDB" id="A0AAW0NAQ2"/>
<gene>
    <name evidence="1" type="ORF">WMY93_021462</name>
</gene>